<organism evidence="1 2">
    <name type="scientific">Streptomyces boetiae</name>
    <dbReference type="NCBI Taxonomy" id="3075541"/>
    <lineage>
        <taxon>Bacteria</taxon>
        <taxon>Bacillati</taxon>
        <taxon>Actinomycetota</taxon>
        <taxon>Actinomycetes</taxon>
        <taxon>Kitasatosporales</taxon>
        <taxon>Streptomycetaceae</taxon>
        <taxon>Streptomyces</taxon>
    </lineage>
</organism>
<evidence type="ECO:0000313" key="2">
    <source>
        <dbReference type="Proteomes" id="UP001183388"/>
    </source>
</evidence>
<sequence length="117" mass="12500">MSDTPPGPAPGSGLPPDLAWLKALAAWLEGQLASVRAAIDAEEERAGPRWWVQWMRTAPGEPRRGVLHRAGCWCPGEPDLYEAGLRRVAARHGAGIETCPVCRAAVPGQERNGPVTS</sequence>
<dbReference type="Proteomes" id="UP001183388">
    <property type="component" value="Unassembled WGS sequence"/>
</dbReference>
<keyword evidence="2" id="KW-1185">Reference proteome</keyword>
<reference evidence="2" key="1">
    <citation type="submission" date="2023-07" db="EMBL/GenBank/DDBJ databases">
        <title>30 novel species of actinomycetes from the DSMZ collection.</title>
        <authorList>
            <person name="Nouioui I."/>
        </authorList>
    </citation>
    <scope>NUCLEOTIDE SEQUENCE [LARGE SCALE GENOMIC DNA]</scope>
    <source>
        <strain evidence="2">DSM 44917</strain>
    </source>
</reference>
<comment type="caution">
    <text evidence="1">The sequence shown here is derived from an EMBL/GenBank/DDBJ whole genome shotgun (WGS) entry which is preliminary data.</text>
</comment>
<name>A0ABU2LED8_9ACTN</name>
<gene>
    <name evidence="1" type="ORF">RM780_23770</name>
</gene>
<dbReference type="RefSeq" id="WP_311632920.1">
    <property type="nucleotide sequence ID" value="NZ_JAVREN010000051.1"/>
</dbReference>
<accession>A0ABU2LED8</accession>
<evidence type="ECO:0000313" key="1">
    <source>
        <dbReference type="EMBL" id="MDT0309948.1"/>
    </source>
</evidence>
<dbReference type="EMBL" id="JAVREN010000051">
    <property type="protein sequence ID" value="MDT0309948.1"/>
    <property type="molecule type" value="Genomic_DNA"/>
</dbReference>
<protein>
    <submittedName>
        <fullName evidence="1">Uncharacterized protein</fullName>
    </submittedName>
</protein>
<proteinExistence type="predicted"/>